<keyword evidence="1" id="KW-0238">DNA-binding</keyword>
<dbReference type="HOGENOM" id="CLU_092732_0_0_11"/>
<dbReference type="AlphaFoldDB" id="C7N384"/>
<keyword evidence="2" id="KW-0472">Membrane</keyword>
<dbReference type="Pfam" id="PF01381">
    <property type="entry name" value="HTH_3"/>
    <property type="match status" value="1"/>
</dbReference>
<evidence type="ECO:0000256" key="2">
    <source>
        <dbReference type="SAM" id="Phobius"/>
    </source>
</evidence>
<dbReference type="Gene3D" id="1.10.260.40">
    <property type="entry name" value="lambda repressor-like DNA-binding domains"/>
    <property type="match status" value="1"/>
</dbReference>
<feature type="transmembrane region" description="Helical" evidence="2">
    <location>
        <begin position="82"/>
        <end position="104"/>
    </location>
</feature>
<keyword evidence="5" id="KW-1185">Reference proteome</keyword>
<organism evidence="4 5">
    <name type="scientific">Slackia heliotrinireducens (strain ATCC 29202 / DSM 20476 / NCTC 11029 / RHS 1)</name>
    <name type="common">Peptococcus heliotrinreducens</name>
    <dbReference type="NCBI Taxonomy" id="471855"/>
    <lineage>
        <taxon>Bacteria</taxon>
        <taxon>Bacillati</taxon>
        <taxon>Actinomycetota</taxon>
        <taxon>Coriobacteriia</taxon>
        <taxon>Eggerthellales</taxon>
        <taxon>Eggerthellaceae</taxon>
        <taxon>Slackia</taxon>
    </lineage>
</organism>
<feature type="domain" description="HTH cro/C1-type" evidence="3">
    <location>
        <begin position="7"/>
        <end position="61"/>
    </location>
</feature>
<feature type="transmembrane region" description="Helical" evidence="2">
    <location>
        <begin position="124"/>
        <end position="144"/>
    </location>
</feature>
<dbReference type="InterPro" id="IPR001387">
    <property type="entry name" value="Cro/C1-type_HTH"/>
</dbReference>
<dbReference type="SMART" id="SM00530">
    <property type="entry name" value="HTH_XRE"/>
    <property type="match status" value="1"/>
</dbReference>
<dbReference type="eggNOG" id="COG1476">
    <property type="taxonomic scope" value="Bacteria"/>
</dbReference>
<gene>
    <name evidence="4" type="ordered locus">Shel_26020</name>
</gene>
<name>C7N384_SLAHD</name>
<reference evidence="4 5" key="1">
    <citation type="journal article" date="2009" name="Stand. Genomic Sci.">
        <title>Complete genome sequence of Slackia heliotrinireducens type strain (RHS 1).</title>
        <authorList>
            <person name="Pukall R."/>
            <person name="Lapidus A."/>
            <person name="Nolan M."/>
            <person name="Copeland A."/>
            <person name="Glavina Del Rio T."/>
            <person name="Lucas S."/>
            <person name="Chen F."/>
            <person name="Tice H."/>
            <person name="Cheng J.F."/>
            <person name="Chertkov O."/>
            <person name="Bruce D."/>
            <person name="Goodwin L."/>
            <person name="Kuske C."/>
            <person name="Brettin T."/>
            <person name="Detter J.C."/>
            <person name="Han C."/>
            <person name="Pitluck S."/>
            <person name="Pati A."/>
            <person name="Mavrommatis K."/>
            <person name="Ivanova N."/>
            <person name="Ovchinnikova G."/>
            <person name="Chen A."/>
            <person name="Palaniappan K."/>
            <person name="Schneider S."/>
            <person name="Rohde M."/>
            <person name="Chain P."/>
            <person name="D'haeseleer P."/>
            <person name="Goker M."/>
            <person name="Bristow J."/>
            <person name="Eisen J.A."/>
            <person name="Markowitz V."/>
            <person name="Kyrpides N.C."/>
            <person name="Klenk H.P."/>
            <person name="Hugenholtz P."/>
        </authorList>
    </citation>
    <scope>NUCLEOTIDE SEQUENCE [LARGE SCALE GENOMIC DNA]</scope>
    <source>
        <strain evidence="5">ATCC 29202 / DSM 20476 / NCTC 11029 / RHS 1</strain>
    </source>
</reference>
<dbReference type="CDD" id="cd00093">
    <property type="entry name" value="HTH_XRE"/>
    <property type="match status" value="1"/>
</dbReference>
<keyword evidence="2" id="KW-0812">Transmembrane</keyword>
<accession>C7N384</accession>
<dbReference type="SUPFAM" id="SSF47413">
    <property type="entry name" value="lambda repressor-like DNA-binding domains"/>
    <property type="match status" value="1"/>
</dbReference>
<feature type="transmembrane region" description="Helical" evidence="2">
    <location>
        <begin position="179"/>
        <end position="197"/>
    </location>
</feature>
<dbReference type="Proteomes" id="UP000002026">
    <property type="component" value="Chromosome"/>
</dbReference>
<dbReference type="GO" id="GO:0003677">
    <property type="term" value="F:DNA binding"/>
    <property type="evidence" value="ECO:0007669"/>
    <property type="project" value="UniProtKB-KW"/>
</dbReference>
<evidence type="ECO:0000313" key="4">
    <source>
        <dbReference type="EMBL" id="ACV23607.1"/>
    </source>
</evidence>
<dbReference type="STRING" id="471855.Shel_26020"/>
<dbReference type="PANTHER" id="PTHR46558">
    <property type="entry name" value="TRACRIPTIONAL REGULATORY PROTEIN-RELATED-RELATED"/>
    <property type="match status" value="1"/>
</dbReference>
<evidence type="ECO:0000259" key="3">
    <source>
        <dbReference type="PROSITE" id="PS50943"/>
    </source>
</evidence>
<dbReference type="KEGG" id="shi:Shel_26020"/>
<sequence length="200" mass="21289">MEFGEKLQELRKARSLTQEQLAEALYVSRTAVSKWESGRGYPSIDSLKEVSRFFSVTIDELISPDEVVSVAQAERRSFARGYASMVCGLLDVLVALLLVVPVFGNGPEGPAAVSLLALTGASTWIKVVFTACVGATVICGLCEIAASRADGRWGKLALAAGAALSAACVAVFILARQPYAGIICFALLAAKAVMLWMRDR</sequence>
<protein>
    <submittedName>
        <fullName evidence="4">Predicted transcriptional regulator</fullName>
    </submittedName>
</protein>
<dbReference type="RefSeq" id="WP_012799705.1">
    <property type="nucleotide sequence ID" value="NC_013165.1"/>
</dbReference>
<evidence type="ECO:0000313" key="5">
    <source>
        <dbReference type="Proteomes" id="UP000002026"/>
    </source>
</evidence>
<dbReference type="EMBL" id="CP001684">
    <property type="protein sequence ID" value="ACV23607.1"/>
    <property type="molecule type" value="Genomic_DNA"/>
</dbReference>
<keyword evidence="2" id="KW-1133">Transmembrane helix</keyword>
<evidence type="ECO:0000256" key="1">
    <source>
        <dbReference type="ARBA" id="ARBA00023125"/>
    </source>
</evidence>
<dbReference type="PANTHER" id="PTHR46558:SF4">
    <property type="entry name" value="DNA-BIDING PHAGE PROTEIN"/>
    <property type="match status" value="1"/>
</dbReference>
<dbReference type="PROSITE" id="PS50943">
    <property type="entry name" value="HTH_CROC1"/>
    <property type="match status" value="1"/>
</dbReference>
<dbReference type="InterPro" id="IPR010982">
    <property type="entry name" value="Lambda_DNA-bd_dom_sf"/>
</dbReference>
<feature type="transmembrane region" description="Helical" evidence="2">
    <location>
        <begin position="156"/>
        <end position="173"/>
    </location>
</feature>
<proteinExistence type="predicted"/>